<name>A0A060RD40_9BACT</name>
<dbReference type="EMBL" id="HG934468">
    <property type="protein sequence ID" value="CDN31868.1"/>
    <property type="molecule type" value="Genomic_DNA"/>
</dbReference>
<protein>
    <submittedName>
        <fullName evidence="1">Uncharacterized protein</fullName>
    </submittedName>
</protein>
<keyword evidence="2" id="KW-1185">Reference proteome</keyword>
<organism evidence="1 2">
    <name type="scientific">Mucinivorans hirudinis</name>
    <dbReference type="NCBI Taxonomy" id="1433126"/>
    <lineage>
        <taxon>Bacteria</taxon>
        <taxon>Pseudomonadati</taxon>
        <taxon>Bacteroidota</taxon>
        <taxon>Bacteroidia</taxon>
        <taxon>Bacteroidales</taxon>
        <taxon>Rikenellaceae</taxon>
        <taxon>Mucinivorans</taxon>
    </lineage>
</organism>
<reference evidence="1 2" key="1">
    <citation type="journal article" date="2015" name="Genome Announc.">
        <title>Complete Genome Sequence of the Novel Leech Symbiont Mucinivorans hirudinis M3T.</title>
        <authorList>
            <person name="Nelson M.C."/>
            <person name="Bomar L."/>
            <person name="Graf J."/>
        </authorList>
    </citation>
    <scope>NUCLEOTIDE SEQUENCE [LARGE SCALE GENOMIC DNA]</scope>
    <source>
        <strain evidence="2">M3</strain>
    </source>
</reference>
<sequence>MKDKKVSELLQKLSEFVEELHKLTDNNPKQSFIVLARDVEFDNSVHMIATSGSNFELSKNVFGLLALSQEREFVRVGLEMYSKYLESKFNPDTAEGLFLMQPDKTLN</sequence>
<proteinExistence type="predicted"/>
<dbReference type="HOGENOM" id="CLU_2207047_0_0_10"/>
<evidence type="ECO:0000313" key="1">
    <source>
        <dbReference type="EMBL" id="CDN31868.1"/>
    </source>
</evidence>
<dbReference type="AlphaFoldDB" id="A0A060RD40"/>
<dbReference type="KEGG" id="rbc:BN938_1788"/>
<evidence type="ECO:0000313" key="2">
    <source>
        <dbReference type="Proteomes" id="UP000027616"/>
    </source>
</evidence>
<gene>
    <name evidence="1" type="ORF">BN938_1788</name>
</gene>
<dbReference type="Proteomes" id="UP000027616">
    <property type="component" value="Chromosome I"/>
</dbReference>
<accession>A0A060RD40</accession>
<dbReference type="STRING" id="1433126.BN938_1788"/>